<dbReference type="InterPro" id="IPR002132">
    <property type="entry name" value="Ribosomal_uL5"/>
</dbReference>
<dbReference type="Pfam" id="PF00281">
    <property type="entry name" value="Ribosomal_L5"/>
    <property type="match status" value="1"/>
</dbReference>
<dbReference type="InterPro" id="IPR022803">
    <property type="entry name" value="Ribosomal_uL5_dom_sf"/>
</dbReference>
<proteinExistence type="inferred from homology"/>
<keyword evidence="5" id="KW-0699">rRNA-binding</keyword>
<comment type="similarity">
    <text evidence="1 5 6">Belongs to the universal ribosomal protein uL5 family.</text>
</comment>
<dbReference type="InterPro" id="IPR031310">
    <property type="entry name" value="Ribosomal_uL5_N"/>
</dbReference>
<dbReference type="InterPro" id="IPR031309">
    <property type="entry name" value="Ribosomal_uL5_C"/>
</dbReference>
<keyword evidence="10" id="KW-1185">Reference proteome</keyword>
<evidence type="ECO:0000256" key="5">
    <source>
        <dbReference type="HAMAP-Rule" id="MF_01333"/>
    </source>
</evidence>
<evidence type="ECO:0000313" key="9">
    <source>
        <dbReference type="EMBL" id="SDZ84562.1"/>
    </source>
</evidence>
<evidence type="ECO:0000256" key="3">
    <source>
        <dbReference type="ARBA" id="ARBA00023274"/>
    </source>
</evidence>
<dbReference type="InterPro" id="IPR020930">
    <property type="entry name" value="Ribosomal_uL5_bac-type"/>
</dbReference>
<feature type="domain" description="Large ribosomal subunit protein uL5 C-terminal" evidence="8">
    <location>
        <begin position="85"/>
        <end position="177"/>
    </location>
</feature>
<dbReference type="STRING" id="37625.SAMN05660420_00592"/>
<name>A0A1H3WDY7_9BACT</name>
<feature type="domain" description="Large ribosomal subunit protein uL5 N-terminal" evidence="7">
    <location>
        <begin position="25"/>
        <end position="80"/>
    </location>
</feature>
<dbReference type="HAMAP" id="MF_01333_B">
    <property type="entry name" value="Ribosomal_uL5_B"/>
    <property type="match status" value="1"/>
</dbReference>
<keyword evidence="2 5" id="KW-0689">Ribosomal protein</keyword>
<dbReference type="AlphaFoldDB" id="A0A1H3WDY7"/>
<evidence type="ECO:0000313" key="10">
    <source>
        <dbReference type="Proteomes" id="UP000199409"/>
    </source>
</evidence>
<dbReference type="PANTHER" id="PTHR11994">
    <property type="entry name" value="60S RIBOSOMAL PROTEIN L11-RELATED"/>
    <property type="match status" value="1"/>
</dbReference>
<dbReference type="GO" id="GO:0006412">
    <property type="term" value="P:translation"/>
    <property type="evidence" value="ECO:0007669"/>
    <property type="project" value="UniProtKB-UniRule"/>
</dbReference>
<dbReference type="GO" id="GO:0005840">
    <property type="term" value="C:ribosome"/>
    <property type="evidence" value="ECO:0007669"/>
    <property type="project" value="UniProtKB-KW"/>
</dbReference>
<dbReference type="GO" id="GO:0019843">
    <property type="term" value="F:rRNA binding"/>
    <property type="evidence" value="ECO:0007669"/>
    <property type="project" value="UniProtKB-UniRule"/>
</dbReference>
<dbReference type="Pfam" id="PF00673">
    <property type="entry name" value="Ribosomal_L5_C"/>
    <property type="match status" value="1"/>
</dbReference>
<keyword evidence="3 5" id="KW-0687">Ribonucleoprotein</keyword>
<dbReference type="GO" id="GO:0003735">
    <property type="term" value="F:structural constituent of ribosome"/>
    <property type="evidence" value="ECO:0007669"/>
    <property type="project" value="InterPro"/>
</dbReference>
<comment type="function">
    <text evidence="5">This is 1 of the proteins that bind and probably mediate the attachment of the 5S RNA into the large ribosomal subunit, where it forms part of the central protuberance. In the 70S ribosome it contacts protein S13 of the 30S subunit (bridge B1b), connecting the 2 subunits; this bridge is implicated in subunit movement. Contacts the P site tRNA; the 5S rRNA and some of its associated proteins might help stabilize positioning of ribosome-bound tRNAs.</text>
</comment>
<evidence type="ECO:0000256" key="2">
    <source>
        <dbReference type="ARBA" id="ARBA00022980"/>
    </source>
</evidence>
<dbReference type="InterPro" id="IPR020929">
    <property type="entry name" value="Ribosomal_uL5_CS"/>
</dbReference>
<keyword evidence="5" id="KW-0694">RNA-binding</keyword>
<dbReference type="PROSITE" id="PS00358">
    <property type="entry name" value="RIBOSOMAL_L5"/>
    <property type="match status" value="1"/>
</dbReference>
<dbReference type="NCBIfam" id="NF000585">
    <property type="entry name" value="PRK00010.1"/>
    <property type="match status" value="1"/>
</dbReference>
<gene>
    <name evidence="5" type="primary">rplE</name>
    <name evidence="9" type="ORF">SAMN05660420_00592</name>
</gene>
<dbReference type="PIRSF" id="PIRSF002161">
    <property type="entry name" value="Ribosomal_L5"/>
    <property type="match status" value="1"/>
</dbReference>
<dbReference type="Proteomes" id="UP000199409">
    <property type="component" value="Unassembled WGS sequence"/>
</dbReference>
<keyword evidence="5" id="KW-0820">tRNA-binding</keyword>
<dbReference type="GO" id="GO:0000049">
    <property type="term" value="F:tRNA binding"/>
    <property type="evidence" value="ECO:0007669"/>
    <property type="project" value="UniProtKB-UniRule"/>
</dbReference>
<organism evidence="9 10">
    <name type="scientific">Desulfuromusa kysingii</name>
    <dbReference type="NCBI Taxonomy" id="37625"/>
    <lineage>
        <taxon>Bacteria</taxon>
        <taxon>Pseudomonadati</taxon>
        <taxon>Thermodesulfobacteriota</taxon>
        <taxon>Desulfuromonadia</taxon>
        <taxon>Desulfuromonadales</taxon>
        <taxon>Geopsychrobacteraceae</taxon>
        <taxon>Desulfuromusa</taxon>
    </lineage>
</organism>
<dbReference type="GO" id="GO:1990904">
    <property type="term" value="C:ribonucleoprotein complex"/>
    <property type="evidence" value="ECO:0007669"/>
    <property type="project" value="UniProtKB-KW"/>
</dbReference>
<dbReference type="OrthoDB" id="9806626at2"/>
<dbReference type="FunFam" id="3.30.1440.10:FF:000001">
    <property type="entry name" value="50S ribosomal protein L5"/>
    <property type="match status" value="1"/>
</dbReference>
<evidence type="ECO:0000256" key="6">
    <source>
        <dbReference type="RuleBase" id="RU003930"/>
    </source>
</evidence>
<sequence length="179" mass="20019">MARLKQAYIQEQVPALMKEFQYKTVMEVPRIEKIVLNMGLGEAIQNPKLLESAVDELARISGQKPVITKSKKAIAGFKLREDMSIGACVTLRQDRAWEFLDRLVNVALPRVRDFKGISAKAFDGRGNYTLGIREQLIFPEIDLDKIAQVSGLNVTIVTTAKTDEEGRALLTGLGMPFRK</sequence>
<reference evidence="9 10" key="1">
    <citation type="submission" date="2016-10" db="EMBL/GenBank/DDBJ databases">
        <authorList>
            <person name="de Groot N.N."/>
        </authorList>
    </citation>
    <scope>NUCLEOTIDE SEQUENCE [LARGE SCALE GENOMIC DNA]</scope>
    <source>
        <strain evidence="9 10">DSM 7343</strain>
    </source>
</reference>
<evidence type="ECO:0000256" key="4">
    <source>
        <dbReference type="ARBA" id="ARBA00035245"/>
    </source>
</evidence>
<dbReference type="EMBL" id="FNQN01000001">
    <property type="protein sequence ID" value="SDZ84562.1"/>
    <property type="molecule type" value="Genomic_DNA"/>
</dbReference>
<protein>
    <recommendedName>
        <fullName evidence="4 5">Large ribosomal subunit protein uL5</fullName>
    </recommendedName>
</protein>
<accession>A0A1H3WDY7</accession>
<comment type="subunit">
    <text evidence="5">Part of the 50S ribosomal subunit; part of the 5S rRNA/L5/L18/L25 subcomplex. Contacts the 5S rRNA and the P site tRNA. Forms a bridge to the 30S subunit in the 70S ribosome.</text>
</comment>
<dbReference type="SUPFAM" id="SSF55282">
    <property type="entry name" value="RL5-like"/>
    <property type="match status" value="1"/>
</dbReference>
<evidence type="ECO:0000259" key="8">
    <source>
        <dbReference type="Pfam" id="PF00673"/>
    </source>
</evidence>
<dbReference type="RefSeq" id="WP_092344530.1">
    <property type="nucleotide sequence ID" value="NZ_FNQN01000001.1"/>
</dbReference>
<evidence type="ECO:0000259" key="7">
    <source>
        <dbReference type="Pfam" id="PF00281"/>
    </source>
</evidence>
<evidence type="ECO:0000256" key="1">
    <source>
        <dbReference type="ARBA" id="ARBA00008553"/>
    </source>
</evidence>
<dbReference type="Gene3D" id="3.30.1440.10">
    <property type="match status" value="1"/>
</dbReference>